<reference evidence="1 2" key="2">
    <citation type="submission" date="2017-02" db="EMBL/GenBank/DDBJ databases">
        <title>A genome survey and senescence transcriptome analysis in Lentinula edodes.</title>
        <authorList>
            <person name="Sakamoto Y."/>
            <person name="Nakade K."/>
            <person name="Sato S."/>
            <person name="Yoshida Y."/>
            <person name="Miyazaki K."/>
            <person name="Natsume S."/>
            <person name="Konno N."/>
        </authorList>
    </citation>
    <scope>NUCLEOTIDE SEQUENCE [LARGE SCALE GENOMIC DNA]</scope>
    <source>
        <strain evidence="1 2">NBRC 111202</strain>
    </source>
</reference>
<dbReference type="EMBL" id="BDGU01000875">
    <property type="protein sequence ID" value="GAW08959.1"/>
    <property type="molecule type" value="Genomic_DNA"/>
</dbReference>
<dbReference type="AlphaFoldDB" id="A0A1Q3EP22"/>
<protein>
    <submittedName>
        <fullName evidence="1">Retrotransposon-like family member (Retr-1) partial</fullName>
    </submittedName>
</protein>
<organism evidence="1 2">
    <name type="scientific">Lentinula edodes</name>
    <name type="common">Shiitake mushroom</name>
    <name type="synonym">Lentinus edodes</name>
    <dbReference type="NCBI Taxonomy" id="5353"/>
    <lineage>
        <taxon>Eukaryota</taxon>
        <taxon>Fungi</taxon>
        <taxon>Dikarya</taxon>
        <taxon>Basidiomycota</taxon>
        <taxon>Agaricomycotina</taxon>
        <taxon>Agaricomycetes</taxon>
        <taxon>Agaricomycetidae</taxon>
        <taxon>Agaricales</taxon>
        <taxon>Marasmiineae</taxon>
        <taxon>Omphalotaceae</taxon>
        <taxon>Lentinula</taxon>
    </lineage>
</organism>
<name>A0A1Q3EP22_LENED</name>
<proteinExistence type="predicted"/>
<dbReference type="Proteomes" id="UP000188533">
    <property type="component" value="Unassembled WGS sequence"/>
</dbReference>
<accession>A0A1Q3EP22</accession>
<keyword evidence="2" id="KW-1185">Reference proteome</keyword>
<reference evidence="1 2" key="1">
    <citation type="submission" date="2016-08" db="EMBL/GenBank/DDBJ databases">
        <authorList>
            <consortium name="Lentinula edodes genome sequencing consortium"/>
            <person name="Sakamoto Y."/>
            <person name="Nakade K."/>
            <person name="Sato S."/>
            <person name="Yoshida Y."/>
            <person name="Miyazaki K."/>
            <person name="Natsume S."/>
            <person name="Konno N."/>
        </authorList>
    </citation>
    <scope>NUCLEOTIDE SEQUENCE [LARGE SCALE GENOMIC DNA]</scope>
    <source>
        <strain evidence="1 2">NBRC 111202</strain>
    </source>
</reference>
<evidence type="ECO:0000313" key="2">
    <source>
        <dbReference type="Proteomes" id="UP000188533"/>
    </source>
</evidence>
<comment type="caution">
    <text evidence="1">The sequence shown here is derived from an EMBL/GenBank/DDBJ whole genome shotgun (WGS) entry which is preliminary data.</text>
</comment>
<gene>
    <name evidence="1" type="ORF">LENED_011073</name>
</gene>
<evidence type="ECO:0000313" key="1">
    <source>
        <dbReference type="EMBL" id="GAW08959.1"/>
    </source>
</evidence>
<sequence length="156" mass="18505">MTAQQPLARFSGDPDDPVQPATFLQDFEVRMTELMTPRADLASHIKPYLERDSRAWEWYTEDLAATDRTGSWERFEAKFHLRFPSQKKEKKSAKSYLTSLEAERITHEQIMMTSDDTNQPYQPWWADRLSRLQKWYDSEKTISSQFGRMKETPYRG</sequence>